<sequence length="192" mass="21691">MMVEFDMTDLRKMRYFLGIELIQRSDGIFIGQKKYTHEVLDRFRMDGCNPVHNPIVLGFKLMKYEDGVKIDSTFYKQIVGSLMYLTATRPDIMFIHLSGSCLTTAPIVASPWFPIFTKFRACTATEKTRNCPFGPVQGLDPSNLRKVSLRGLRLDSVNTLLDELVRPRTRGSPSEKAGADPKTPLPLLVESS</sequence>
<accession>A0A5C7HA90</accession>
<evidence type="ECO:0000313" key="4">
    <source>
        <dbReference type="Proteomes" id="UP000323000"/>
    </source>
</evidence>
<evidence type="ECO:0000259" key="2">
    <source>
        <dbReference type="Pfam" id="PF07727"/>
    </source>
</evidence>
<dbReference type="Proteomes" id="UP000323000">
    <property type="component" value="Chromosome 9"/>
</dbReference>
<feature type="region of interest" description="Disordered" evidence="1">
    <location>
        <begin position="166"/>
        <end position="192"/>
    </location>
</feature>
<name>A0A5C7HA90_9ROSI</name>
<evidence type="ECO:0000313" key="3">
    <source>
        <dbReference type="EMBL" id="TXG53854.1"/>
    </source>
</evidence>
<feature type="domain" description="Reverse transcriptase Ty1/copia-type" evidence="2">
    <location>
        <begin position="2"/>
        <end position="56"/>
    </location>
</feature>
<comment type="caution">
    <text evidence="3">The sequence shown here is derived from an EMBL/GenBank/DDBJ whole genome shotgun (WGS) entry which is preliminary data.</text>
</comment>
<evidence type="ECO:0000256" key="1">
    <source>
        <dbReference type="SAM" id="MobiDB-lite"/>
    </source>
</evidence>
<proteinExistence type="predicted"/>
<reference evidence="4" key="1">
    <citation type="journal article" date="2019" name="Gigascience">
        <title>De novo genome assembly of the endangered Acer yangbiense, a plant species with extremely small populations endemic to Yunnan Province, China.</title>
        <authorList>
            <person name="Yang J."/>
            <person name="Wariss H.M."/>
            <person name="Tao L."/>
            <person name="Zhang R."/>
            <person name="Yun Q."/>
            <person name="Hollingsworth P."/>
            <person name="Dao Z."/>
            <person name="Luo G."/>
            <person name="Guo H."/>
            <person name="Ma Y."/>
            <person name="Sun W."/>
        </authorList>
    </citation>
    <scope>NUCLEOTIDE SEQUENCE [LARGE SCALE GENOMIC DNA]</scope>
    <source>
        <strain evidence="4">cv. Malutang</strain>
    </source>
</reference>
<organism evidence="3 4">
    <name type="scientific">Acer yangbiense</name>
    <dbReference type="NCBI Taxonomy" id="1000413"/>
    <lineage>
        <taxon>Eukaryota</taxon>
        <taxon>Viridiplantae</taxon>
        <taxon>Streptophyta</taxon>
        <taxon>Embryophyta</taxon>
        <taxon>Tracheophyta</taxon>
        <taxon>Spermatophyta</taxon>
        <taxon>Magnoliopsida</taxon>
        <taxon>eudicotyledons</taxon>
        <taxon>Gunneridae</taxon>
        <taxon>Pentapetalae</taxon>
        <taxon>rosids</taxon>
        <taxon>malvids</taxon>
        <taxon>Sapindales</taxon>
        <taxon>Sapindaceae</taxon>
        <taxon>Hippocastanoideae</taxon>
        <taxon>Acereae</taxon>
        <taxon>Acer</taxon>
    </lineage>
</organism>
<dbReference type="Pfam" id="PF07727">
    <property type="entry name" value="RVT_2"/>
    <property type="match status" value="1"/>
</dbReference>
<dbReference type="EMBL" id="VAHF01000009">
    <property type="protein sequence ID" value="TXG53854.1"/>
    <property type="molecule type" value="Genomic_DNA"/>
</dbReference>
<keyword evidence="4" id="KW-1185">Reference proteome</keyword>
<protein>
    <recommendedName>
        <fullName evidence="2">Reverse transcriptase Ty1/copia-type domain-containing protein</fullName>
    </recommendedName>
</protein>
<gene>
    <name evidence="3" type="ORF">EZV62_019110</name>
</gene>
<dbReference type="AlphaFoldDB" id="A0A5C7HA90"/>
<dbReference type="InterPro" id="IPR013103">
    <property type="entry name" value="RVT_2"/>
</dbReference>
<dbReference type="OrthoDB" id="1000417at2759"/>